<proteinExistence type="predicted"/>
<evidence type="ECO:0000256" key="1">
    <source>
        <dbReference type="SAM" id="Phobius"/>
    </source>
</evidence>
<reference evidence="3 4" key="1">
    <citation type="submission" date="2019-04" db="EMBL/GenBank/DDBJ databases">
        <title>Herbidospora sp. NEAU-GS14.nov., a novel actinomycete isolated from soil.</title>
        <authorList>
            <person name="Han L."/>
        </authorList>
    </citation>
    <scope>NUCLEOTIDE SEQUENCE [LARGE SCALE GENOMIC DNA]</scope>
    <source>
        <strain evidence="3 4">NEAU-GS14</strain>
    </source>
</reference>
<dbReference type="Proteomes" id="UP000308705">
    <property type="component" value="Unassembled WGS sequence"/>
</dbReference>
<keyword evidence="1" id="KW-1133">Transmembrane helix</keyword>
<evidence type="ECO:0000259" key="2">
    <source>
        <dbReference type="Pfam" id="PF03703"/>
    </source>
</evidence>
<evidence type="ECO:0000313" key="3">
    <source>
        <dbReference type="EMBL" id="TKK85583.1"/>
    </source>
</evidence>
<comment type="caution">
    <text evidence="3">The sequence shown here is derived from an EMBL/GenBank/DDBJ whole genome shotgun (WGS) entry which is preliminary data.</text>
</comment>
<name>A0A4V5UZ01_9ACTN</name>
<evidence type="ECO:0000313" key="4">
    <source>
        <dbReference type="Proteomes" id="UP000308705"/>
    </source>
</evidence>
<gene>
    <name evidence="3" type="ORF">FDA94_24615</name>
</gene>
<dbReference type="AlphaFoldDB" id="A0A4V5UZ01"/>
<dbReference type="Pfam" id="PF03703">
    <property type="entry name" value="bPH_2"/>
    <property type="match status" value="1"/>
</dbReference>
<dbReference type="PANTHER" id="PTHR34473:SF3">
    <property type="entry name" value="TRANSMEMBRANE PROTEIN-RELATED"/>
    <property type="match status" value="1"/>
</dbReference>
<dbReference type="OrthoDB" id="3730669at2"/>
<feature type="transmembrane region" description="Helical" evidence="1">
    <location>
        <begin position="20"/>
        <end position="44"/>
    </location>
</feature>
<keyword evidence="1" id="KW-0812">Transmembrane</keyword>
<keyword evidence="1" id="KW-0472">Membrane</keyword>
<protein>
    <recommendedName>
        <fullName evidence="2">YdbS-like PH domain-containing protein</fullName>
    </recommendedName>
</protein>
<feature type="domain" description="YdbS-like PH" evidence="2">
    <location>
        <begin position="83"/>
        <end position="156"/>
    </location>
</feature>
<keyword evidence="4" id="KW-1185">Reference proteome</keyword>
<organism evidence="3 4">
    <name type="scientific">Herbidospora galbida</name>
    <dbReference type="NCBI Taxonomy" id="2575442"/>
    <lineage>
        <taxon>Bacteria</taxon>
        <taxon>Bacillati</taxon>
        <taxon>Actinomycetota</taxon>
        <taxon>Actinomycetes</taxon>
        <taxon>Streptosporangiales</taxon>
        <taxon>Streptosporangiaceae</taxon>
        <taxon>Herbidospora</taxon>
    </lineage>
</organism>
<dbReference type="RefSeq" id="WP_137249449.1">
    <property type="nucleotide sequence ID" value="NZ_SZQA01000026.1"/>
</dbReference>
<dbReference type="InterPro" id="IPR005182">
    <property type="entry name" value="YdbS-like_PH"/>
</dbReference>
<dbReference type="EMBL" id="SZQA01000026">
    <property type="protein sequence ID" value="TKK85583.1"/>
    <property type="molecule type" value="Genomic_DNA"/>
</dbReference>
<dbReference type="PANTHER" id="PTHR34473">
    <property type="entry name" value="UPF0699 TRANSMEMBRANE PROTEIN YDBS"/>
    <property type="match status" value="1"/>
</dbReference>
<accession>A0A4V5UZ01</accession>
<feature type="transmembrane region" description="Helical" evidence="1">
    <location>
        <begin position="56"/>
        <end position="73"/>
    </location>
</feature>
<sequence length="169" mass="19115">MRDALRDPANQVSPRARSLWFAEAVIVTVLLVGGLVLLSMWMTGWEFLPQWLLDRTWVASLVIGLVLVPFVLAEPVVRFAVHRWELAADVVYARSGWLSRKWVFVPVSRIQTVDKAQGWLERFFGLATVEIRTASYAGSSTIKGLDYEVAARLAEELSRRAQELRDDAT</sequence>